<proteinExistence type="predicted"/>
<name>A0A6J0UX58_9SAUR</name>
<dbReference type="SUPFAM" id="SSF49842">
    <property type="entry name" value="TNF-like"/>
    <property type="match status" value="1"/>
</dbReference>
<dbReference type="InterPro" id="IPR008983">
    <property type="entry name" value="Tumour_necrosis_fac-like_dom"/>
</dbReference>
<evidence type="ECO:0000256" key="5">
    <source>
        <dbReference type="SAM" id="SignalP"/>
    </source>
</evidence>
<keyword evidence="7" id="KW-1185">Reference proteome</keyword>
<evidence type="ECO:0000313" key="8">
    <source>
        <dbReference type="RefSeq" id="XP_020665287.2"/>
    </source>
</evidence>
<dbReference type="PANTHER" id="PTHR15427">
    <property type="entry name" value="EMILIN ELASTIN MICROFIBRIL INTERFACE-LOCATED PROTEIN ELASTIN MICROFIBRIL INTERFACER"/>
    <property type="match status" value="1"/>
</dbReference>
<feature type="compositionally biased region" description="Basic and acidic residues" evidence="4">
    <location>
        <begin position="61"/>
        <end position="70"/>
    </location>
</feature>
<feature type="chain" id="PRO_5046175314" evidence="5">
    <location>
        <begin position="29"/>
        <end position="234"/>
    </location>
</feature>
<dbReference type="PANTHER" id="PTHR15427:SF21">
    <property type="entry name" value="COMPLEMENT C1Q AND TUMOR NECROSIS FACTOR-RELATED PROTEIN 9A"/>
    <property type="match status" value="1"/>
</dbReference>
<evidence type="ECO:0000256" key="3">
    <source>
        <dbReference type="ARBA" id="ARBA00022729"/>
    </source>
</evidence>
<sequence length="234" mass="25289">MMMLATLQYHCLLVTGLWSLTLFWVITADIAERHNFPCCVPGPQGPPGLNGNPGQNGYNGEKGEKGDQGERGAPGSPGLPGIHGKLGPVGPKGEKGEVGGPGLPGVCQPQKKSAFAAHLAKNYPPPNQPIVFHNIIYNEQQHFDVATGSFTCQIPGIYFFGYNLEAHRNSHVVLKKNGQQVIASYQPAVDVYENMSGSVVLKLETGDRVWLEAKQSQNGITHTSYFVGYLLFES</sequence>
<feature type="domain" description="C1q" evidence="6">
    <location>
        <begin position="108"/>
        <end position="234"/>
    </location>
</feature>
<dbReference type="SMART" id="SM00110">
    <property type="entry name" value="C1Q"/>
    <property type="match status" value="1"/>
</dbReference>
<organism evidence="7 8">
    <name type="scientific">Pogona vitticeps</name>
    <name type="common">central bearded dragon</name>
    <dbReference type="NCBI Taxonomy" id="103695"/>
    <lineage>
        <taxon>Eukaryota</taxon>
        <taxon>Metazoa</taxon>
        <taxon>Chordata</taxon>
        <taxon>Craniata</taxon>
        <taxon>Vertebrata</taxon>
        <taxon>Euteleostomi</taxon>
        <taxon>Lepidosauria</taxon>
        <taxon>Squamata</taxon>
        <taxon>Bifurcata</taxon>
        <taxon>Unidentata</taxon>
        <taxon>Episquamata</taxon>
        <taxon>Toxicofera</taxon>
        <taxon>Iguania</taxon>
        <taxon>Acrodonta</taxon>
        <taxon>Agamidae</taxon>
        <taxon>Amphibolurinae</taxon>
        <taxon>Pogona</taxon>
    </lineage>
</organism>
<dbReference type="KEGG" id="pvt:110087768"/>
<dbReference type="RefSeq" id="XP_020665287.2">
    <property type="nucleotide sequence ID" value="XM_020809628.2"/>
</dbReference>
<dbReference type="PRINTS" id="PR00007">
    <property type="entry name" value="COMPLEMNTC1Q"/>
</dbReference>
<dbReference type="Gene3D" id="2.60.120.40">
    <property type="match status" value="1"/>
</dbReference>
<feature type="signal peptide" evidence="5">
    <location>
        <begin position="1"/>
        <end position="28"/>
    </location>
</feature>
<dbReference type="Pfam" id="PF00386">
    <property type="entry name" value="C1q"/>
    <property type="match status" value="1"/>
</dbReference>
<feature type="region of interest" description="Disordered" evidence="4">
    <location>
        <begin position="45"/>
        <end position="103"/>
    </location>
</feature>
<dbReference type="InterPro" id="IPR001073">
    <property type="entry name" value="C1q_dom"/>
</dbReference>
<dbReference type="PROSITE" id="PS50871">
    <property type="entry name" value="C1Q"/>
    <property type="match status" value="1"/>
</dbReference>
<evidence type="ECO:0000256" key="2">
    <source>
        <dbReference type="ARBA" id="ARBA00022525"/>
    </source>
</evidence>
<feature type="compositionally biased region" description="Low complexity" evidence="4">
    <location>
        <begin position="47"/>
        <end position="59"/>
    </location>
</feature>
<dbReference type="AlphaFoldDB" id="A0A6J0UX58"/>
<reference evidence="8" key="1">
    <citation type="submission" date="2025-08" db="UniProtKB">
        <authorList>
            <consortium name="RefSeq"/>
        </authorList>
    </citation>
    <scope>IDENTIFICATION</scope>
</reference>
<accession>A0A6J0UX58</accession>
<dbReference type="InterPro" id="IPR050392">
    <property type="entry name" value="Collagen/C1q_domain"/>
</dbReference>
<dbReference type="OrthoDB" id="8044756at2759"/>
<evidence type="ECO:0000256" key="4">
    <source>
        <dbReference type="SAM" id="MobiDB-lite"/>
    </source>
</evidence>
<keyword evidence="2" id="KW-0964">Secreted</keyword>
<dbReference type="Proteomes" id="UP001652642">
    <property type="component" value="Chromosome 5"/>
</dbReference>
<keyword evidence="3 5" id="KW-0732">Signal</keyword>
<dbReference type="Pfam" id="PF01391">
    <property type="entry name" value="Collagen"/>
    <property type="match status" value="1"/>
</dbReference>
<protein>
    <submittedName>
        <fullName evidence="8">Protein HP-25 homolog 1-like</fullName>
    </submittedName>
</protein>
<gene>
    <name evidence="8" type="primary">LOC110087768</name>
</gene>
<evidence type="ECO:0000313" key="7">
    <source>
        <dbReference type="Proteomes" id="UP001652642"/>
    </source>
</evidence>
<dbReference type="InParanoid" id="A0A6J0UX58"/>
<evidence type="ECO:0000259" key="6">
    <source>
        <dbReference type="PROSITE" id="PS50871"/>
    </source>
</evidence>
<dbReference type="GeneID" id="110087768"/>
<evidence type="ECO:0000256" key="1">
    <source>
        <dbReference type="ARBA" id="ARBA00004613"/>
    </source>
</evidence>
<comment type="subcellular location">
    <subcellularLocation>
        <location evidence="1">Secreted</location>
    </subcellularLocation>
</comment>
<dbReference type="InterPro" id="IPR008160">
    <property type="entry name" value="Collagen"/>
</dbReference>
<dbReference type="GO" id="GO:0005576">
    <property type="term" value="C:extracellular region"/>
    <property type="evidence" value="ECO:0007669"/>
    <property type="project" value="UniProtKB-SubCell"/>
</dbReference>